<reference evidence="1 2" key="1">
    <citation type="submission" date="2016-03" db="EMBL/GenBank/DDBJ databases">
        <title>Acetic acid bacteria sequencing.</title>
        <authorList>
            <person name="Brandt J."/>
            <person name="Jakob F."/>
            <person name="Vogel R.F."/>
        </authorList>
    </citation>
    <scope>NUCLEOTIDE SEQUENCE [LARGE SCALE GENOMIC DNA]</scope>
    <source>
        <strain evidence="1 2">TMW2.1084</strain>
    </source>
</reference>
<organism evidence="1 2">
    <name type="scientific">Acetobacter persici</name>
    <dbReference type="NCBI Taxonomy" id="1076596"/>
    <lineage>
        <taxon>Bacteria</taxon>
        <taxon>Pseudomonadati</taxon>
        <taxon>Pseudomonadota</taxon>
        <taxon>Alphaproteobacteria</taxon>
        <taxon>Acetobacterales</taxon>
        <taxon>Acetobacteraceae</taxon>
        <taxon>Acetobacter</taxon>
    </lineage>
</organism>
<evidence type="ECO:0000313" key="2">
    <source>
        <dbReference type="Proteomes" id="UP000189055"/>
    </source>
</evidence>
<proteinExistence type="predicted"/>
<dbReference type="EMBL" id="CP014687">
    <property type="protein sequence ID" value="AQT05818.1"/>
    <property type="molecule type" value="Genomic_DNA"/>
</dbReference>
<accession>A0A1U9LHE8</accession>
<evidence type="ECO:0008006" key="3">
    <source>
        <dbReference type="Google" id="ProtNLM"/>
    </source>
</evidence>
<dbReference type="AlphaFoldDB" id="A0A1U9LHE8"/>
<protein>
    <recommendedName>
        <fullName evidence="3">Type II secretion system protein GspC N-terminal domain-containing protein</fullName>
    </recommendedName>
</protein>
<dbReference type="STRING" id="1076596.A0U91_14405"/>
<name>A0A1U9LHE8_9PROT</name>
<dbReference type="Proteomes" id="UP000189055">
    <property type="component" value="Chromosome"/>
</dbReference>
<dbReference type="KEGG" id="aper:A0U91_14405"/>
<sequence length="153" mass="16181">MELLMSRNYGTRVMVGLGVLQSVWACTSPAFSASAPPAERAASDDAVKTVLGRPLFAPDRRPDATAAQAESLPVLTGIVHSAGQDGALFRGAENSAGHLVRQGESVAGWLVVAVTRESVTLERGGQQIVQRPDFQHHLDTEMADHSPAPEAVE</sequence>
<gene>
    <name evidence="1" type="ORF">A0U91_14405</name>
</gene>
<evidence type="ECO:0000313" key="1">
    <source>
        <dbReference type="EMBL" id="AQT05818.1"/>
    </source>
</evidence>